<dbReference type="Proteomes" id="UP000826725">
    <property type="component" value="Chromosome"/>
</dbReference>
<proteinExistence type="predicted"/>
<dbReference type="EMBL" id="AP024086">
    <property type="protein sequence ID" value="BCL63084.1"/>
    <property type="molecule type" value="Genomic_DNA"/>
</dbReference>
<sequence length="133" mass="15088">MVASCSQDDIDRVRALLGKEVSVDMRKSGFGQFTAVLAKVSPTATTDLVHPALGAVFGGPLDVRRRVVGNGVKNQYYRYELFGPRFRLEIALPEVLKDRLRVGQSALVRIRGNRVMLWKRIISRFENWLRSKQ</sequence>
<evidence type="ECO:0000313" key="1">
    <source>
        <dbReference type="EMBL" id="BCL63084.1"/>
    </source>
</evidence>
<dbReference type="AlphaFoldDB" id="A0A8D5FWU2"/>
<evidence type="ECO:0000313" key="2">
    <source>
        <dbReference type="Proteomes" id="UP000826725"/>
    </source>
</evidence>
<gene>
    <name evidence="1" type="ORF">DGMP_37770</name>
</gene>
<protein>
    <submittedName>
        <fullName evidence="1">Uncharacterized protein</fullName>
    </submittedName>
</protein>
<accession>A0A8D5FWU2</accession>
<dbReference type="KEGG" id="dbk:DGMP_37770"/>
<keyword evidence="2" id="KW-1185">Reference proteome</keyword>
<organism evidence="1 2">
    <name type="scientific">Desulfomarina profundi</name>
    <dbReference type="NCBI Taxonomy" id="2772557"/>
    <lineage>
        <taxon>Bacteria</taxon>
        <taxon>Pseudomonadati</taxon>
        <taxon>Thermodesulfobacteriota</taxon>
        <taxon>Desulfobulbia</taxon>
        <taxon>Desulfobulbales</taxon>
        <taxon>Desulfobulbaceae</taxon>
        <taxon>Desulfomarina</taxon>
    </lineage>
</organism>
<name>A0A8D5FWU2_9BACT</name>
<reference evidence="1" key="1">
    <citation type="submission" date="2020-09" db="EMBL/GenBank/DDBJ databases">
        <title>Desulfogranum mesoprofundum gen. nov., sp. nov., a novel mesophilic, sulfate-reducing chemolithoautotroph isolated from a deep-sea hydrothermal vent chimney in the Suiyo Seamount.</title>
        <authorList>
            <person name="Hashimoto Y."/>
            <person name="Nakagawa S."/>
        </authorList>
    </citation>
    <scope>NUCLEOTIDE SEQUENCE</scope>
    <source>
        <strain evidence="1">KT2</strain>
    </source>
</reference>